<dbReference type="CDD" id="cd06464">
    <property type="entry name" value="ACD_sHsps-like"/>
    <property type="match status" value="1"/>
</dbReference>
<accession>A0A1H6RP82</accession>
<comment type="similarity">
    <text evidence="1 2">Belongs to the small heat shock protein (HSP20) family.</text>
</comment>
<dbReference type="Gene3D" id="2.60.40.790">
    <property type="match status" value="1"/>
</dbReference>
<evidence type="ECO:0000256" key="2">
    <source>
        <dbReference type="RuleBase" id="RU003616"/>
    </source>
</evidence>
<name>A0A1H6RP82_9DEIO</name>
<evidence type="ECO:0000313" key="6">
    <source>
        <dbReference type="Proteomes" id="UP000199223"/>
    </source>
</evidence>
<evidence type="ECO:0000313" key="5">
    <source>
        <dbReference type="EMBL" id="SEI57618.1"/>
    </source>
</evidence>
<reference evidence="6" key="1">
    <citation type="submission" date="2016-10" db="EMBL/GenBank/DDBJ databases">
        <authorList>
            <person name="Varghese N."/>
            <person name="Submissions S."/>
        </authorList>
    </citation>
    <scope>NUCLEOTIDE SEQUENCE [LARGE SCALE GENOMIC DNA]</scope>
    <source>
        <strain evidence="6">CGMCC 1.10218</strain>
    </source>
</reference>
<proteinExistence type="inferred from homology"/>
<dbReference type="Proteomes" id="UP000199223">
    <property type="component" value="Unassembled WGS sequence"/>
</dbReference>
<dbReference type="InterPro" id="IPR002068">
    <property type="entry name" value="A-crystallin/Hsp20_dom"/>
</dbReference>
<evidence type="ECO:0000256" key="1">
    <source>
        <dbReference type="PROSITE-ProRule" id="PRU00285"/>
    </source>
</evidence>
<evidence type="ECO:0000256" key="3">
    <source>
        <dbReference type="SAM" id="MobiDB-lite"/>
    </source>
</evidence>
<feature type="region of interest" description="Disordered" evidence="3">
    <location>
        <begin position="124"/>
        <end position="167"/>
    </location>
</feature>
<feature type="compositionally biased region" description="Polar residues" evidence="3">
    <location>
        <begin position="151"/>
        <end position="167"/>
    </location>
</feature>
<dbReference type="Pfam" id="PF00011">
    <property type="entry name" value="HSP20"/>
    <property type="match status" value="1"/>
</dbReference>
<dbReference type="InterPro" id="IPR031107">
    <property type="entry name" value="Small_HSP"/>
</dbReference>
<organism evidence="5 6">
    <name type="scientific">Deinococcus reticulitermitis</name>
    <dbReference type="NCBI Taxonomy" id="856736"/>
    <lineage>
        <taxon>Bacteria</taxon>
        <taxon>Thermotogati</taxon>
        <taxon>Deinococcota</taxon>
        <taxon>Deinococci</taxon>
        <taxon>Deinococcales</taxon>
        <taxon>Deinococcaceae</taxon>
        <taxon>Deinococcus</taxon>
    </lineage>
</organism>
<dbReference type="STRING" id="856736.SAMN04488058_10124"/>
<dbReference type="AlphaFoldDB" id="A0A1H6RP82"/>
<protein>
    <submittedName>
        <fullName evidence="5">Heat shock protein Hsp20</fullName>
    </submittedName>
</protein>
<evidence type="ECO:0000259" key="4">
    <source>
        <dbReference type="PROSITE" id="PS01031"/>
    </source>
</evidence>
<dbReference type="InterPro" id="IPR008978">
    <property type="entry name" value="HSP20-like_chaperone"/>
</dbReference>
<dbReference type="OrthoDB" id="9811615at2"/>
<keyword evidence="5" id="KW-0346">Stress response</keyword>
<dbReference type="EMBL" id="FNZA01000001">
    <property type="protein sequence ID" value="SEI57618.1"/>
    <property type="molecule type" value="Genomic_DNA"/>
</dbReference>
<gene>
    <name evidence="5" type="ORF">SAMN04488058_10124</name>
</gene>
<keyword evidence="6" id="KW-1185">Reference proteome</keyword>
<feature type="region of interest" description="Disordered" evidence="3">
    <location>
        <begin position="18"/>
        <end position="41"/>
    </location>
</feature>
<dbReference type="SUPFAM" id="SSF49764">
    <property type="entry name" value="HSP20-like chaperones"/>
    <property type="match status" value="1"/>
</dbReference>
<sequence length="167" mass="18392">MMRFDPFREIEELTQRMDRAFSSGGAQSSRLAPPVDVHEDEQGLELTLDLPGVQPDGIQIEAENQTLTVQAERKYARSEGRTAHRVERAYGTFTRTFSVPSKYDLTKVEADFDHGTLTLRVPRSEAAQKRAISVRSGGQVAGSKTLDAGQEQAQPEANPSAETAQSE</sequence>
<feature type="domain" description="SHSP" evidence="4">
    <location>
        <begin position="26"/>
        <end position="137"/>
    </location>
</feature>
<dbReference type="PROSITE" id="PS01031">
    <property type="entry name" value="SHSP"/>
    <property type="match status" value="1"/>
</dbReference>
<dbReference type="PANTHER" id="PTHR11527">
    <property type="entry name" value="HEAT-SHOCK PROTEIN 20 FAMILY MEMBER"/>
    <property type="match status" value="1"/>
</dbReference>
<dbReference type="RefSeq" id="WP_092262405.1">
    <property type="nucleotide sequence ID" value="NZ_FNZA01000001.1"/>
</dbReference>